<dbReference type="Gene3D" id="3.40.50.2000">
    <property type="entry name" value="Glycogen Phosphorylase B"/>
    <property type="match status" value="2"/>
</dbReference>
<evidence type="ECO:0000313" key="6">
    <source>
        <dbReference type="EMBL" id="KAI3857445.1"/>
    </source>
</evidence>
<dbReference type="EC" id="2.4.1.-" evidence="5"/>
<evidence type="ECO:0000256" key="3">
    <source>
        <dbReference type="ARBA" id="ARBA00022679"/>
    </source>
</evidence>
<keyword evidence="3 4" id="KW-0808">Transferase</keyword>
<evidence type="ECO:0000256" key="5">
    <source>
        <dbReference type="RuleBase" id="RU362057"/>
    </source>
</evidence>
<dbReference type="PROSITE" id="PS00375">
    <property type="entry name" value="UDPGT"/>
    <property type="match status" value="1"/>
</dbReference>
<comment type="caution">
    <text evidence="6">The sequence shown here is derived from an EMBL/GenBank/DDBJ whole genome shotgun (WGS) entry which is preliminary data.</text>
</comment>
<keyword evidence="2 4" id="KW-0328">Glycosyltransferase</keyword>
<dbReference type="PANTHER" id="PTHR48046:SF1">
    <property type="entry name" value="GLYCOSYLTRANSFERASE-RELATED"/>
    <property type="match status" value="1"/>
</dbReference>
<protein>
    <recommendedName>
        <fullName evidence="5">Glycosyltransferase</fullName>
        <ecNumber evidence="5">2.4.1.-</ecNumber>
    </recommendedName>
</protein>
<keyword evidence="7" id="KW-1185">Reference proteome</keyword>
<accession>A0AAD4S365</accession>
<dbReference type="AlphaFoldDB" id="A0AAD4S365"/>
<dbReference type="Proteomes" id="UP001202328">
    <property type="component" value="Unassembled WGS sequence"/>
</dbReference>
<dbReference type="PANTHER" id="PTHR48046">
    <property type="entry name" value="UDP-GLYCOSYLTRANSFERASE 72E1"/>
    <property type="match status" value="1"/>
</dbReference>
<proteinExistence type="inferred from homology"/>
<sequence length="480" mass="53091">METRKQTHVAILTSPGMGHIIPSLELGKSLVSQHDLKVTLFIPTTSKSPQSSTLHNNQDGLNVINLPPVDITHLVAGETSLVVRITTIVRESLASLRSIIETSQQTPTVLIIDLFSTDALDIADEFKMSKYMFSTSNMSAYAFLAYLPKIKRVKNNNDLVSRLTELVHVPGCKPIRVGLLADPNTGSYGCMLRHVTRFKELSGVLLNTFEDLEQETYRALIDDEIAELIPTPSVYPVGPIIKPTVGPSKNQAIHCLSWLDNQPNGSVLFVSFGSGGSLSSEQVTELAFGLELSQQRFIWVVRNPIDFVLPSSYYLDAGNTKEIDPSDFFPDGFLARTQQVGLVLPNWAPQVEILSHASVGCFLSHCGWNSTLESILNGVPMIPWPLFADQHLNATLLSDDIKVAARTQIPPGKEVIRREEIKRMIRLVMEEGDEEGQNLRRRAKELKTSALRAISIGGSSYNSLCQLVEKWNTESDSVQL</sequence>
<evidence type="ECO:0000256" key="1">
    <source>
        <dbReference type="ARBA" id="ARBA00009995"/>
    </source>
</evidence>
<reference evidence="6" key="1">
    <citation type="submission" date="2022-04" db="EMBL/GenBank/DDBJ databases">
        <title>A functionally conserved STORR gene fusion in Papaver species that diverged 16.8 million years ago.</title>
        <authorList>
            <person name="Catania T."/>
        </authorList>
    </citation>
    <scope>NUCLEOTIDE SEQUENCE</scope>
    <source>
        <strain evidence="6">S-188037</strain>
    </source>
</reference>
<evidence type="ECO:0000313" key="7">
    <source>
        <dbReference type="Proteomes" id="UP001202328"/>
    </source>
</evidence>
<dbReference type="EMBL" id="JAJJMB010014835">
    <property type="protein sequence ID" value="KAI3857445.1"/>
    <property type="molecule type" value="Genomic_DNA"/>
</dbReference>
<evidence type="ECO:0000256" key="4">
    <source>
        <dbReference type="RuleBase" id="RU003718"/>
    </source>
</evidence>
<dbReference type="FunFam" id="3.40.50.2000:FF:000056">
    <property type="entry name" value="Glycosyltransferase"/>
    <property type="match status" value="1"/>
</dbReference>
<evidence type="ECO:0000256" key="2">
    <source>
        <dbReference type="ARBA" id="ARBA00022676"/>
    </source>
</evidence>
<gene>
    <name evidence="6" type="ORF">MKW98_026572</name>
</gene>
<dbReference type="CDD" id="cd03784">
    <property type="entry name" value="GT1_Gtf-like"/>
    <property type="match status" value="1"/>
</dbReference>
<dbReference type="GO" id="GO:0008194">
    <property type="term" value="F:UDP-glycosyltransferase activity"/>
    <property type="evidence" value="ECO:0007669"/>
    <property type="project" value="InterPro"/>
</dbReference>
<dbReference type="SUPFAM" id="SSF53756">
    <property type="entry name" value="UDP-Glycosyltransferase/glycogen phosphorylase"/>
    <property type="match status" value="1"/>
</dbReference>
<dbReference type="Pfam" id="PF00201">
    <property type="entry name" value="UDPGT"/>
    <property type="match status" value="1"/>
</dbReference>
<name>A0AAD4S365_9MAGN</name>
<comment type="similarity">
    <text evidence="1 4">Belongs to the UDP-glycosyltransferase family.</text>
</comment>
<dbReference type="InterPro" id="IPR035595">
    <property type="entry name" value="UDP_glycos_trans_CS"/>
</dbReference>
<dbReference type="InterPro" id="IPR002213">
    <property type="entry name" value="UDP_glucos_trans"/>
</dbReference>
<organism evidence="6 7">
    <name type="scientific">Papaver atlanticum</name>
    <dbReference type="NCBI Taxonomy" id="357466"/>
    <lineage>
        <taxon>Eukaryota</taxon>
        <taxon>Viridiplantae</taxon>
        <taxon>Streptophyta</taxon>
        <taxon>Embryophyta</taxon>
        <taxon>Tracheophyta</taxon>
        <taxon>Spermatophyta</taxon>
        <taxon>Magnoliopsida</taxon>
        <taxon>Ranunculales</taxon>
        <taxon>Papaveraceae</taxon>
        <taxon>Papaveroideae</taxon>
        <taxon>Papaver</taxon>
    </lineage>
</organism>